<name>A0A285X0N8_9FLAO</name>
<proteinExistence type="predicted"/>
<evidence type="ECO:0000313" key="1">
    <source>
        <dbReference type="EMBL" id="SOC78940.1"/>
    </source>
</evidence>
<gene>
    <name evidence="1" type="ORF">SAMN06296241_0460</name>
</gene>
<dbReference type="Proteomes" id="UP000219193">
    <property type="component" value="Unassembled WGS sequence"/>
</dbReference>
<dbReference type="AlphaFoldDB" id="A0A285X0N8"/>
<dbReference type="Gene3D" id="3.40.50.1820">
    <property type="entry name" value="alpha/beta hydrolase"/>
    <property type="match status" value="1"/>
</dbReference>
<dbReference type="EMBL" id="OCMF01000001">
    <property type="protein sequence ID" value="SOC78940.1"/>
    <property type="molecule type" value="Genomic_DNA"/>
</dbReference>
<accession>A0A285X0N8</accession>
<keyword evidence="2" id="KW-1185">Reference proteome</keyword>
<dbReference type="InterPro" id="IPR029058">
    <property type="entry name" value="AB_hydrolase_fold"/>
</dbReference>
<sequence length="86" mass="10573">MLQANLNNYKFNYVENGNGDRLVFVHGSASDYRTWNNQLEYFSKYYHTIVYSRRYHWPNERIPDEEDYSMAKHVEDLEELEKCRRN</sequence>
<organism evidence="1 2">
    <name type="scientific">Salinimicrobium sediminis</name>
    <dbReference type="NCBI Taxonomy" id="1343891"/>
    <lineage>
        <taxon>Bacteria</taxon>
        <taxon>Pseudomonadati</taxon>
        <taxon>Bacteroidota</taxon>
        <taxon>Flavobacteriia</taxon>
        <taxon>Flavobacteriales</taxon>
        <taxon>Flavobacteriaceae</taxon>
        <taxon>Salinimicrobium</taxon>
    </lineage>
</organism>
<dbReference type="SUPFAM" id="SSF53474">
    <property type="entry name" value="alpha/beta-Hydrolases"/>
    <property type="match status" value="1"/>
</dbReference>
<protein>
    <recommendedName>
        <fullName evidence="3">Alpha/beta hydrolase</fullName>
    </recommendedName>
</protein>
<evidence type="ECO:0008006" key="3">
    <source>
        <dbReference type="Google" id="ProtNLM"/>
    </source>
</evidence>
<evidence type="ECO:0000313" key="2">
    <source>
        <dbReference type="Proteomes" id="UP000219193"/>
    </source>
</evidence>
<reference evidence="2" key="1">
    <citation type="submission" date="2017-09" db="EMBL/GenBank/DDBJ databases">
        <authorList>
            <person name="Varghese N."/>
            <person name="Submissions S."/>
        </authorList>
    </citation>
    <scope>NUCLEOTIDE SEQUENCE [LARGE SCALE GENOMIC DNA]</scope>
    <source>
        <strain evidence="2">CGMCC 1.12641</strain>
    </source>
</reference>